<proteinExistence type="predicted"/>
<keyword evidence="2" id="KW-1185">Reference proteome</keyword>
<dbReference type="AlphaFoldDB" id="A0AA40KXQ6"/>
<reference evidence="1" key="1">
    <citation type="submission" date="2021-10" db="EMBL/GenBank/DDBJ databases">
        <title>Melipona bicolor Genome sequencing and assembly.</title>
        <authorList>
            <person name="Araujo N.S."/>
            <person name="Arias M.C."/>
        </authorList>
    </citation>
    <scope>NUCLEOTIDE SEQUENCE</scope>
    <source>
        <strain evidence="1">USP_2M_L1-L4_2017</strain>
        <tissue evidence="1">Whole body</tissue>
    </source>
</reference>
<dbReference type="Proteomes" id="UP001177670">
    <property type="component" value="Unassembled WGS sequence"/>
</dbReference>
<organism evidence="1 2">
    <name type="scientific">Melipona bicolor</name>
    <dbReference type="NCBI Taxonomy" id="60889"/>
    <lineage>
        <taxon>Eukaryota</taxon>
        <taxon>Metazoa</taxon>
        <taxon>Ecdysozoa</taxon>
        <taxon>Arthropoda</taxon>
        <taxon>Hexapoda</taxon>
        <taxon>Insecta</taxon>
        <taxon>Pterygota</taxon>
        <taxon>Neoptera</taxon>
        <taxon>Endopterygota</taxon>
        <taxon>Hymenoptera</taxon>
        <taxon>Apocrita</taxon>
        <taxon>Aculeata</taxon>
        <taxon>Apoidea</taxon>
        <taxon>Anthophila</taxon>
        <taxon>Apidae</taxon>
        <taxon>Melipona</taxon>
    </lineage>
</organism>
<evidence type="ECO:0000313" key="2">
    <source>
        <dbReference type="Proteomes" id="UP001177670"/>
    </source>
</evidence>
<accession>A0AA40KXQ6</accession>
<sequence length="103" mass="11516">MQQRIGQFRSIPPFRIPTENHVDKRQSAFRPVLRFQLYLLKLPTGELASVMAQLTGEPPISRNAPEYFCPANFPIANDLDDDAEVAEVHLSVASLPGEKTTLP</sequence>
<comment type="caution">
    <text evidence="1">The sequence shown here is derived from an EMBL/GenBank/DDBJ whole genome shotgun (WGS) entry which is preliminary data.</text>
</comment>
<protein>
    <submittedName>
        <fullName evidence="1">Uncharacterized protein</fullName>
    </submittedName>
</protein>
<gene>
    <name evidence="1" type="ORF">K0M31_001557</name>
</gene>
<name>A0AA40KXQ6_9HYME</name>
<evidence type="ECO:0000313" key="1">
    <source>
        <dbReference type="EMBL" id="KAK1137029.1"/>
    </source>
</evidence>
<dbReference type="EMBL" id="JAHYIQ010000001">
    <property type="protein sequence ID" value="KAK1137029.1"/>
    <property type="molecule type" value="Genomic_DNA"/>
</dbReference>